<dbReference type="Proteomes" id="UP000030647">
    <property type="component" value="Unassembled WGS sequence"/>
</dbReference>
<organism evidence="2 3">
    <name type="scientific">Schleiferilactobacillus shenzhenensis LY-73</name>
    <dbReference type="NCBI Taxonomy" id="1231336"/>
    <lineage>
        <taxon>Bacteria</taxon>
        <taxon>Bacillati</taxon>
        <taxon>Bacillota</taxon>
        <taxon>Bacilli</taxon>
        <taxon>Lactobacillales</taxon>
        <taxon>Lactobacillaceae</taxon>
        <taxon>Schleiferilactobacillus</taxon>
    </lineage>
</organism>
<keyword evidence="1" id="KW-0812">Transmembrane</keyword>
<keyword evidence="3" id="KW-1185">Reference proteome</keyword>
<dbReference type="STRING" id="1231336.L248_1117"/>
<gene>
    <name evidence="2" type="ORF">L248_1117</name>
</gene>
<keyword evidence="1" id="KW-1133">Transmembrane helix</keyword>
<sequence length="97" mass="11139">MYYRTEHHYAIGLRGWDKKGGETIMAPRIRVPHLLQHLIKGALTATVILAVWIVLYLLDAGEGDSSPLELAGMWTFIVISALLWLAVWTLMMRRHRK</sequence>
<proteinExistence type="predicted"/>
<dbReference type="eggNOG" id="ENOG5030BQN">
    <property type="taxonomic scope" value="Bacteria"/>
</dbReference>
<evidence type="ECO:0000313" key="2">
    <source>
        <dbReference type="EMBL" id="ERL66025.1"/>
    </source>
</evidence>
<protein>
    <submittedName>
        <fullName evidence="2">Uncharacterized protein</fullName>
    </submittedName>
</protein>
<dbReference type="HOGENOM" id="CLU_2343242_0_0_9"/>
<dbReference type="EMBL" id="KI271583">
    <property type="protein sequence ID" value="ERL66025.1"/>
    <property type="molecule type" value="Genomic_DNA"/>
</dbReference>
<feature type="transmembrane region" description="Helical" evidence="1">
    <location>
        <begin position="38"/>
        <end position="58"/>
    </location>
</feature>
<evidence type="ECO:0000256" key="1">
    <source>
        <dbReference type="SAM" id="Phobius"/>
    </source>
</evidence>
<reference evidence="3" key="1">
    <citation type="journal article" date="2013" name="Genome Announc.">
        <title>Whole-Genome Sequencing of Lactobacillus shenzhenensis Strain LY-73T.</title>
        <authorList>
            <person name="Lin Z."/>
            <person name="Liu Z."/>
            <person name="Yang R."/>
            <person name="Zou Y."/>
            <person name="Wan D."/>
            <person name="Chen J."/>
            <person name="Guo M."/>
            <person name="Zhao J."/>
            <person name="Fang C."/>
            <person name="Yang R."/>
            <person name="Liu F."/>
        </authorList>
    </citation>
    <scope>NUCLEOTIDE SEQUENCE [LARGE SCALE GENOMIC DNA]</scope>
    <source>
        <strain evidence="3">LY-73</strain>
    </source>
</reference>
<dbReference type="RefSeq" id="WP_022528402.1">
    <property type="nucleotide sequence ID" value="NZ_KI271583.1"/>
</dbReference>
<dbReference type="AlphaFoldDB" id="U4TRE4"/>
<accession>U4TRE4</accession>
<feature type="transmembrane region" description="Helical" evidence="1">
    <location>
        <begin position="70"/>
        <end position="91"/>
    </location>
</feature>
<name>U4TRE4_9LACO</name>
<keyword evidence="1" id="KW-0472">Membrane</keyword>
<evidence type="ECO:0000313" key="3">
    <source>
        <dbReference type="Proteomes" id="UP000030647"/>
    </source>
</evidence>